<name>A0A6A6NB60_HEVBR</name>
<sequence>MQCWTLLDSKSDCVPDVEMGGSTTRSNFQNMTRSEAVTEYGLLKLREEQRPSVDDCGLFPDAIVHSDGSADRLIAAAAAAYQMSEVGGFGTGSGVSLTLGLQHCEGGNLPVSTTAHHSFVSMRGDGIYSAAASSVGAENTDYECLNPGNRQHRFNSSICSMILWGRSRSNSIGFKFMGCLQLPFHGVMSILQT</sequence>
<dbReference type="Proteomes" id="UP000467840">
    <property type="component" value="Chromosome 11"/>
</dbReference>
<proteinExistence type="predicted"/>
<keyword evidence="2" id="KW-1185">Reference proteome</keyword>
<gene>
    <name evidence="1" type="ORF">GH714_031438</name>
</gene>
<organism evidence="1 2">
    <name type="scientific">Hevea brasiliensis</name>
    <name type="common">Para rubber tree</name>
    <name type="synonym">Siphonia brasiliensis</name>
    <dbReference type="NCBI Taxonomy" id="3981"/>
    <lineage>
        <taxon>Eukaryota</taxon>
        <taxon>Viridiplantae</taxon>
        <taxon>Streptophyta</taxon>
        <taxon>Embryophyta</taxon>
        <taxon>Tracheophyta</taxon>
        <taxon>Spermatophyta</taxon>
        <taxon>Magnoliopsida</taxon>
        <taxon>eudicotyledons</taxon>
        <taxon>Gunneridae</taxon>
        <taxon>Pentapetalae</taxon>
        <taxon>rosids</taxon>
        <taxon>fabids</taxon>
        <taxon>Malpighiales</taxon>
        <taxon>Euphorbiaceae</taxon>
        <taxon>Crotonoideae</taxon>
        <taxon>Micrandreae</taxon>
        <taxon>Hevea</taxon>
    </lineage>
</organism>
<evidence type="ECO:0000313" key="1">
    <source>
        <dbReference type="EMBL" id="KAF2322860.1"/>
    </source>
</evidence>
<dbReference type="EMBL" id="JAAGAX010000002">
    <property type="protein sequence ID" value="KAF2322860.1"/>
    <property type="molecule type" value="Genomic_DNA"/>
</dbReference>
<comment type="caution">
    <text evidence="1">The sequence shown here is derived from an EMBL/GenBank/DDBJ whole genome shotgun (WGS) entry which is preliminary data.</text>
</comment>
<dbReference type="AlphaFoldDB" id="A0A6A6NB60"/>
<protein>
    <submittedName>
        <fullName evidence="1">Uncharacterized protein</fullName>
    </submittedName>
</protein>
<accession>A0A6A6NB60</accession>
<evidence type="ECO:0000313" key="2">
    <source>
        <dbReference type="Proteomes" id="UP000467840"/>
    </source>
</evidence>
<reference evidence="1 2" key="1">
    <citation type="journal article" date="2020" name="Mol. Plant">
        <title>The Chromosome-Based Rubber Tree Genome Provides New Insights into Spurge Genome Evolution and Rubber Biosynthesis.</title>
        <authorList>
            <person name="Liu J."/>
            <person name="Shi C."/>
            <person name="Shi C.C."/>
            <person name="Li W."/>
            <person name="Zhang Q.J."/>
            <person name="Zhang Y."/>
            <person name="Li K."/>
            <person name="Lu H.F."/>
            <person name="Shi C."/>
            <person name="Zhu S.T."/>
            <person name="Xiao Z.Y."/>
            <person name="Nan H."/>
            <person name="Yue Y."/>
            <person name="Zhu X.G."/>
            <person name="Wu Y."/>
            <person name="Hong X.N."/>
            <person name="Fan G.Y."/>
            <person name="Tong Y."/>
            <person name="Zhang D."/>
            <person name="Mao C.L."/>
            <person name="Liu Y.L."/>
            <person name="Hao S.J."/>
            <person name="Liu W.Q."/>
            <person name="Lv M.Q."/>
            <person name="Zhang H.B."/>
            <person name="Liu Y."/>
            <person name="Hu-Tang G.R."/>
            <person name="Wang J.P."/>
            <person name="Wang J.H."/>
            <person name="Sun Y.H."/>
            <person name="Ni S.B."/>
            <person name="Chen W.B."/>
            <person name="Zhang X.C."/>
            <person name="Jiao Y.N."/>
            <person name="Eichler E.E."/>
            <person name="Li G.H."/>
            <person name="Liu X."/>
            <person name="Gao L.Z."/>
        </authorList>
    </citation>
    <scope>NUCLEOTIDE SEQUENCE [LARGE SCALE GENOMIC DNA]</scope>
    <source>
        <strain evidence="2">cv. GT1</strain>
        <tissue evidence="1">Leaf</tissue>
    </source>
</reference>